<protein>
    <submittedName>
        <fullName evidence="2">Putative zinc finger protein</fullName>
    </submittedName>
</protein>
<dbReference type="InterPro" id="IPR027383">
    <property type="entry name" value="Znf_put"/>
</dbReference>
<name>A0A4R2TXQ9_9FIRM</name>
<dbReference type="AlphaFoldDB" id="A0A4R2TXQ9"/>
<comment type="caution">
    <text evidence="2">The sequence shown here is derived from an EMBL/GenBank/DDBJ whole genome shotgun (WGS) entry which is preliminary data.</text>
</comment>
<feature type="domain" description="Putative zinc-finger" evidence="1">
    <location>
        <begin position="7"/>
        <end position="37"/>
    </location>
</feature>
<organism evidence="2 3">
    <name type="scientific">Serpentinicella alkaliphila</name>
    <dbReference type="NCBI Taxonomy" id="1734049"/>
    <lineage>
        <taxon>Bacteria</taxon>
        <taxon>Bacillati</taxon>
        <taxon>Bacillota</taxon>
        <taxon>Clostridia</taxon>
        <taxon>Peptostreptococcales</taxon>
        <taxon>Natronincolaceae</taxon>
        <taxon>Serpentinicella</taxon>
    </lineage>
</organism>
<evidence type="ECO:0000313" key="2">
    <source>
        <dbReference type="EMBL" id="TCQ08026.1"/>
    </source>
</evidence>
<reference evidence="2 3" key="1">
    <citation type="submission" date="2019-03" db="EMBL/GenBank/DDBJ databases">
        <title>Genomic Encyclopedia of Type Strains, Phase IV (KMG-IV): sequencing the most valuable type-strain genomes for metagenomic binning, comparative biology and taxonomic classification.</title>
        <authorList>
            <person name="Goeker M."/>
        </authorList>
    </citation>
    <scope>NUCLEOTIDE SEQUENCE [LARGE SCALE GENOMIC DNA]</scope>
    <source>
        <strain evidence="2 3">DSM 100013</strain>
    </source>
</reference>
<accession>A0A4R2TXQ9</accession>
<gene>
    <name evidence="2" type="ORF">EDD79_1001110</name>
</gene>
<dbReference type="Pfam" id="PF13490">
    <property type="entry name" value="zf-HC2"/>
    <property type="match status" value="1"/>
</dbReference>
<keyword evidence="3" id="KW-1185">Reference proteome</keyword>
<dbReference type="RefSeq" id="WP_132847202.1">
    <property type="nucleotide sequence ID" value="NZ_CP058648.1"/>
</dbReference>
<sequence>MGCSFDQNLLHDYLENTIEPLEKIILLEHLKVCKECRQELTELKLLYWEFNSLPDIDLPIETMSVKESVINKIKKDQIKDNDKYSFKNYISTQSSALESASIFLRFIPGTTIASNLLDSVSTTFVKKRKIFTMRGIL</sequence>
<dbReference type="OrthoDB" id="2084847at2"/>
<evidence type="ECO:0000313" key="3">
    <source>
        <dbReference type="Proteomes" id="UP000295504"/>
    </source>
</evidence>
<dbReference type="Proteomes" id="UP000295504">
    <property type="component" value="Unassembled WGS sequence"/>
</dbReference>
<proteinExistence type="predicted"/>
<dbReference type="EMBL" id="SLYC01000001">
    <property type="protein sequence ID" value="TCQ08026.1"/>
    <property type="molecule type" value="Genomic_DNA"/>
</dbReference>
<evidence type="ECO:0000259" key="1">
    <source>
        <dbReference type="Pfam" id="PF13490"/>
    </source>
</evidence>